<keyword evidence="1" id="KW-1133">Transmembrane helix</keyword>
<keyword evidence="1" id="KW-0812">Transmembrane</keyword>
<gene>
    <name evidence="2" type="ORF">F5878DRAFT_143349</name>
</gene>
<organism evidence="2 3">
    <name type="scientific">Lentinula raphanica</name>
    <dbReference type="NCBI Taxonomy" id="153919"/>
    <lineage>
        <taxon>Eukaryota</taxon>
        <taxon>Fungi</taxon>
        <taxon>Dikarya</taxon>
        <taxon>Basidiomycota</taxon>
        <taxon>Agaricomycotina</taxon>
        <taxon>Agaricomycetes</taxon>
        <taxon>Agaricomycetidae</taxon>
        <taxon>Agaricales</taxon>
        <taxon>Marasmiineae</taxon>
        <taxon>Omphalotaceae</taxon>
        <taxon>Lentinula</taxon>
    </lineage>
</organism>
<proteinExistence type="predicted"/>
<evidence type="ECO:0000256" key="1">
    <source>
        <dbReference type="SAM" id="Phobius"/>
    </source>
</evidence>
<keyword evidence="1" id="KW-0472">Membrane</keyword>
<sequence>MLSRPGGNFSAEDLTSVDPLSCLGRGRGRGRGHSWRMGGVGVSGGGWKFSGTLALEASEVQNRCAVVRSASSWIDILRMILSASTSVLLSVLLSAPLSMALSPPVCCTLFSLMSLSSSHPIFLLCSCLLVFLLFCLSCFLFLCFCSCCIFNALPDQTESSFQRVQDFLHVLF</sequence>
<evidence type="ECO:0000313" key="2">
    <source>
        <dbReference type="EMBL" id="KAJ3839025.1"/>
    </source>
</evidence>
<feature type="transmembrane region" description="Helical" evidence="1">
    <location>
        <begin position="76"/>
        <end position="101"/>
    </location>
</feature>
<reference evidence="2" key="1">
    <citation type="submission" date="2022-08" db="EMBL/GenBank/DDBJ databases">
        <authorList>
            <consortium name="DOE Joint Genome Institute"/>
            <person name="Min B."/>
            <person name="Riley R."/>
            <person name="Sierra-Patev S."/>
            <person name="Naranjo-Ortiz M."/>
            <person name="Looney B."/>
            <person name="Konkel Z."/>
            <person name="Slot J.C."/>
            <person name="Sakamoto Y."/>
            <person name="Steenwyk J.L."/>
            <person name="Rokas A."/>
            <person name="Carro J."/>
            <person name="Camarero S."/>
            <person name="Ferreira P."/>
            <person name="Molpeceres G."/>
            <person name="Ruiz-Duenas F.J."/>
            <person name="Serrano A."/>
            <person name="Henrissat B."/>
            <person name="Drula E."/>
            <person name="Hughes K.W."/>
            <person name="Mata J.L."/>
            <person name="Ishikawa N.K."/>
            <person name="Vargas-Isla R."/>
            <person name="Ushijima S."/>
            <person name="Smith C.A."/>
            <person name="Ahrendt S."/>
            <person name="Andreopoulos W."/>
            <person name="He G."/>
            <person name="Labutti K."/>
            <person name="Lipzen A."/>
            <person name="Ng V."/>
            <person name="Sandor L."/>
            <person name="Barry K."/>
            <person name="Martinez A.T."/>
            <person name="Xiao Y."/>
            <person name="Gibbons J.G."/>
            <person name="Terashima K."/>
            <person name="Hibbett D.S."/>
            <person name="Grigoriev I.V."/>
        </authorList>
    </citation>
    <scope>NUCLEOTIDE SEQUENCE</scope>
    <source>
        <strain evidence="2">TFB9207</strain>
    </source>
</reference>
<dbReference type="EMBL" id="MU806151">
    <property type="protein sequence ID" value="KAJ3839025.1"/>
    <property type="molecule type" value="Genomic_DNA"/>
</dbReference>
<dbReference type="AlphaFoldDB" id="A0AA38UFB8"/>
<accession>A0AA38UFB8</accession>
<keyword evidence="3" id="KW-1185">Reference proteome</keyword>
<name>A0AA38UFB8_9AGAR</name>
<protein>
    <submittedName>
        <fullName evidence="2">Uncharacterized protein</fullName>
    </submittedName>
</protein>
<dbReference type="Proteomes" id="UP001163846">
    <property type="component" value="Unassembled WGS sequence"/>
</dbReference>
<comment type="caution">
    <text evidence="2">The sequence shown here is derived from an EMBL/GenBank/DDBJ whole genome shotgun (WGS) entry which is preliminary data.</text>
</comment>
<feature type="transmembrane region" description="Helical" evidence="1">
    <location>
        <begin position="121"/>
        <end position="153"/>
    </location>
</feature>
<evidence type="ECO:0000313" key="3">
    <source>
        <dbReference type="Proteomes" id="UP001163846"/>
    </source>
</evidence>